<feature type="domain" description="VOC" evidence="1">
    <location>
        <begin position="11"/>
        <end position="124"/>
    </location>
</feature>
<dbReference type="PANTHER" id="PTHR33993">
    <property type="entry name" value="GLYOXALASE-RELATED"/>
    <property type="match status" value="1"/>
</dbReference>
<comment type="caution">
    <text evidence="2">The sequence shown here is derived from an EMBL/GenBank/DDBJ whole genome shotgun (WGS) entry which is preliminary data.</text>
</comment>
<protein>
    <recommendedName>
        <fullName evidence="1">VOC domain-containing protein</fullName>
    </recommendedName>
</protein>
<dbReference type="OrthoDB" id="9793039at2"/>
<evidence type="ECO:0000259" key="1">
    <source>
        <dbReference type="PROSITE" id="PS51819"/>
    </source>
</evidence>
<dbReference type="EMBL" id="PYAX01000012">
    <property type="protein sequence ID" value="PSL52660.1"/>
    <property type="molecule type" value="Genomic_DNA"/>
</dbReference>
<dbReference type="Pfam" id="PF00903">
    <property type="entry name" value="Glyoxalase"/>
    <property type="match status" value="2"/>
</dbReference>
<evidence type="ECO:0000313" key="2">
    <source>
        <dbReference type="EMBL" id="PSL52660.1"/>
    </source>
</evidence>
<reference evidence="2 3" key="1">
    <citation type="submission" date="2018-03" db="EMBL/GenBank/DDBJ databases">
        <title>Genomic Encyclopedia of Type Strains, Phase III (KMG-III): the genomes of soil and plant-associated and newly described type strains.</title>
        <authorList>
            <person name="Whitman W."/>
        </authorList>
    </citation>
    <scope>NUCLEOTIDE SEQUENCE [LARGE SCALE GENOMIC DNA]</scope>
    <source>
        <strain evidence="2 3">CGMCC 4.7097</strain>
    </source>
</reference>
<name>A0A2P8I2G7_SACCR</name>
<dbReference type="AlphaFoldDB" id="A0A2P8I2G7"/>
<dbReference type="InterPro" id="IPR004360">
    <property type="entry name" value="Glyas_Fos-R_dOase_dom"/>
</dbReference>
<dbReference type="RefSeq" id="WP_106618829.1">
    <property type="nucleotide sequence ID" value="NZ_PYAX01000012.1"/>
</dbReference>
<proteinExistence type="predicted"/>
<gene>
    <name evidence="2" type="ORF">B0I31_112129</name>
</gene>
<dbReference type="InterPro" id="IPR037523">
    <property type="entry name" value="VOC_core"/>
</dbReference>
<keyword evidence="3" id="KW-1185">Reference proteome</keyword>
<evidence type="ECO:0000313" key="3">
    <source>
        <dbReference type="Proteomes" id="UP000241118"/>
    </source>
</evidence>
<dbReference type="CDD" id="cd07247">
    <property type="entry name" value="SgaA_N_like"/>
    <property type="match status" value="1"/>
</dbReference>
<dbReference type="Gene3D" id="3.10.180.10">
    <property type="entry name" value="2,3-Dihydroxybiphenyl 1,2-Dioxygenase, domain 1"/>
    <property type="match status" value="2"/>
</dbReference>
<dbReference type="InterPro" id="IPR052164">
    <property type="entry name" value="Anthracycline_SecMetBiosynth"/>
</dbReference>
<dbReference type="PANTHER" id="PTHR33993:SF10">
    <property type="entry name" value="CONSERVED PROTEIN"/>
    <property type="match status" value="1"/>
</dbReference>
<organism evidence="2 3">
    <name type="scientific">Saccharothrix carnea</name>
    <dbReference type="NCBI Taxonomy" id="1280637"/>
    <lineage>
        <taxon>Bacteria</taxon>
        <taxon>Bacillati</taxon>
        <taxon>Actinomycetota</taxon>
        <taxon>Actinomycetes</taxon>
        <taxon>Pseudonocardiales</taxon>
        <taxon>Pseudonocardiaceae</taxon>
        <taxon>Saccharothrix</taxon>
    </lineage>
</organism>
<accession>A0A2P8I2G7</accession>
<dbReference type="SUPFAM" id="SSF54593">
    <property type="entry name" value="Glyoxalase/Bleomycin resistance protein/Dihydroxybiphenyl dioxygenase"/>
    <property type="match status" value="2"/>
</dbReference>
<dbReference type="InterPro" id="IPR029068">
    <property type="entry name" value="Glyas_Bleomycin-R_OHBP_Dase"/>
</dbReference>
<dbReference type="Proteomes" id="UP000241118">
    <property type="component" value="Unassembled WGS sequence"/>
</dbReference>
<dbReference type="PROSITE" id="PS51819">
    <property type="entry name" value="VOC"/>
    <property type="match status" value="2"/>
</dbReference>
<sequence length="249" mass="25925">MVVRTSSWPVGTPCWVDISTDVDRAVAFYGGLFGWVFDIAGPEYGGYGVALKDDHPVAGIGPKQEPDQPSEWTTYLATEDVAASVQAVTDAGGQVAFGPMVVGDKGTMAIAVDPVGVLFGLWQSGTNTGVDLANEPGSLVWSEHMSGDVTTAKDFYAKVFGCTYSEVEGAEDYFAIEVEDGGQPVGGIGAGAGGWQVYFQVADADAAAEKIKALGGTITDEPVDTPYGRMVKAADDQGSTFYVIGVPAE</sequence>
<feature type="domain" description="VOC" evidence="1">
    <location>
        <begin position="138"/>
        <end position="246"/>
    </location>
</feature>